<protein>
    <recommendedName>
        <fullName evidence="4">Flavin-containing monooxygenase 5</fullName>
        <ecNumber evidence="19">1.14.13.148</ecNumber>
        <ecNumber evidence="3">1.6.3.1</ecNumber>
    </recommendedName>
    <alternativeName>
        <fullName evidence="18">Dimethylaniline monooxygenase [N-oxide-forming] 5</fullName>
    </alternativeName>
    <alternativeName>
        <fullName evidence="16">Dimethylaniline oxidase 5</fullName>
    </alternativeName>
    <alternativeName>
        <fullName evidence="17">NADPH oxidase</fullName>
    </alternativeName>
    <alternativeName>
        <fullName evidence="20">Trimethylamine monooxygenase</fullName>
    </alternativeName>
</protein>
<dbReference type="EMBL" id="JARHUD010000007">
    <property type="protein sequence ID" value="MDF2096678.1"/>
    <property type="molecule type" value="Genomic_DNA"/>
</dbReference>
<evidence type="ECO:0000256" key="14">
    <source>
        <dbReference type="ARBA" id="ARBA00023098"/>
    </source>
</evidence>
<name>A0ABT5YPC1_9PROT</name>
<dbReference type="EC" id="1.6.3.1" evidence="3"/>
<keyword evidence="14" id="KW-0443">Lipid metabolism</keyword>
<evidence type="ECO:0000256" key="11">
    <source>
        <dbReference type="ARBA" id="ARBA00022857"/>
    </source>
</evidence>
<dbReference type="Proteomes" id="UP001215503">
    <property type="component" value="Unassembled WGS sequence"/>
</dbReference>
<comment type="catalytic activity">
    <reaction evidence="23">
        <text>heptan-2-one + NADPH + O2 + H(+) = pentyl acetate + NADP(+) + H2O</text>
        <dbReference type="Rhea" id="RHEA:54836"/>
        <dbReference type="ChEBI" id="CHEBI:5672"/>
        <dbReference type="ChEBI" id="CHEBI:15377"/>
        <dbReference type="ChEBI" id="CHEBI:15378"/>
        <dbReference type="ChEBI" id="CHEBI:15379"/>
        <dbReference type="ChEBI" id="CHEBI:57783"/>
        <dbReference type="ChEBI" id="CHEBI:58349"/>
        <dbReference type="ChEBI" id="CHEBI:87362"/>
    </reaction>
    <physiologicalReaction direction="left-to-right" evidence="23">
        <dbReference type="Rhea" id="RHEA:54837"/>
    </physiologicalReaction>
</comment>
<evidence type="ECO:0000256" key="7">
    <source>
        <dbReference type="ARBA" id="ARBA00022630"/>
    </source>
</evidence>
<comment type="similarity">
    <text evidence="2">Belongs to the FMO family.</text>
</comment>
<evidence type="ECO:0000256" key="8">
    <source>
        <dbReference type="ARBA" id="ARBA00022692"/>
    </source>
</evidence>
<evidence type="ECO:0000256" key="27">
    <source>
        <dbReference type="ARBA" id="ARBA00048459"/>
    </source>
</evidence>
<comment type="caution">
    <text evidence="32">The sequence shown here is derived from an EMBL/GenBank/DDBJ whole genome shotgun (WGS) entry which is preliminary data.</text>
</comment>
<evidence type="ECO:0000256" key="19">
    <source>
        <dbReference type="ARBA" id="ARBA00034528"/>
    </source>
</evidence>
<evidence type="ECO:0000256" key="21">
    <source>
        <dbReference type="ARBA" id="ARBA00045722"/>
    </source>
</evidence>
<evidence type="ECO:0000256" key="6">
    <source>
        <dbReference type="ARBA" id="ARBA00022553"/>
    </source>
</evidence>
<dbReference type="InterPro" id="IPR020946">
    <property type="entry name" value="Flavin_mOase-like"/>
</dbReference>
<evidence type="ECO:0000256" key="4">
    <source>
        <dbReference type="ARBA" id="ARBA00019213"/>
    </source>
</evidence>
<keyword evidence="5" id="KW-0488">Methylation</keyword>
<proteinExistence type="inferred from homology"/>
<evidence type="ECO:0000313" key="33">
    <source>
        <dbReference type="Proteomes" id="UP001215503"/>
    </source>
</evidence>
<dbReference type="PRINTS" id="PR01125">
    <property type="entry name" value="FMOXYGENASE5"/>
</dbReference>
<keyword evidence="11" id="KW-0521">NADP</keyword>
<dbReference type="Gene3D" id="3.50.50.60">
    <property type="entry name" value="FAD/NAD(P)-binding domain"/>
    <property type="match status" value="1"/>
</dbReference>
<evidence type="ECO:0000256" key="20">
    <source>
        <dbReference type="ARBA" id="ARBA00035159"/>
    </source>
</evidence>
<evidence type="ECO:0000256" key="5">
    <source>
        <dbReference type="ARBA" id="ARBA00022481"/>
    </source>
</evidence>
<evidence type="ECO:0000256" key="30">
    <source>
        <dbReference type="ARBA" id="ARBA00049443"/>
    </source>
</evidence>
<evidence type="ECO:0000256" key="29">
    <source>
        <dbReference type="ARBA" id="ARBA00048990"/>
    </source>
</evidence>
<dbReference type="Pfam" id="PF00743">
    <property type="entry name" value="FMO-like"/>
    <property type="match status" value="1"/>
</dbReference>
<evidence type="ECO:0000256" key="2">
    <source>
        <dbReference type="ARBA" id="ARBA00009183"/>
    </source>
</evidence>
<comment type="catalytic activity">
    <reaction evidence="28">
        <text>(2E)-geranial + NADPH + O2 + H(+) = (1E)-2,6-dimethylhepta-1,5-dien-1-yl formate + NADP(+) + H2O</text>
        <dbReference type="Rhea" id="RHEA:54860"/>
        <dbReference type="ChEBI" id="CHEBI:15377"/>
        <dbReference type="ChEBI" id="CHEBI:15378"/>
        <dbReference type="ChEBI" id="CHEBI:15379"/>
        <dbReference type="ChEBI" id="CHEBI:16980"/>
        <dbReference type="ChEBI" id="CHEBI:57783"/>
        <dbReference type="ChEBI" id="CHEBI:58349"/>
        <dbReference type="ChEBI" id="CHEBI:138375"/>
    </reaction>
    <physiologicalReaction direction="left-to-right" evidence="28">
        <dbReference type="Rhea" id="RHEA:54861"/>
    </physiologicalReaction>
</comment>
<keyword evidence="33" id="KW-1185">Reference proteome</keyword>
<evidence type="ECO:0000256" key="28">
    <source>
        <dbReference type="ARBA" id="ARBA00048989"/>
    </source>
</evidence>
<comment type="catalytic activity">
    <reaction evidence="25">
        <text>NADPH + O2 + H(+) = H2O2 + NADP(+)</text>
        <dbReference type="Rhea" id="RHEA:11260"/>
        <dbReference type="ChEBI" id="CHEBI:15378"/>
        <dbReference type="ChEBI" id="CHEBI:15379"/>
        <dbReference type="ChEBI" id="CHEBI:16240"/>
        <dbReference type="ChEBI" id="CHEBI:57783"/>
        <dbReference type="ChEBI" id="CHEBI:58349"/>
        <dbReference type="EC" id="1.6.3.1"/>
    </reaction>
    <physiologicalReaction direction="left-to-right" evidence="25">
        <dbReference type="Rhea" id="RHEA:11261"/>
    </physiologicalReaction>
</comment>
<evidence type="ECO:0000313" key="32">
    <source>
        <dbReference type="EMBL" id="MDF2096678.1"/>
    </source>
</evidence>
<comment type="catalytic activity">
    <reaction evidence="29">
        <text>heptan-4-one + NADPH + O2 + H(+) = propyl butanoate + NADP(+) + H2O</text>
        <dbReference type="Rhea" id="RHEA:54852"/>
        <dbReference type="ChEBI" id="CHEBI:15377"/>
        <dbReference type="ChEBI" id="CHEBI:15378"/>
        <dbReference type="ChEBI" id="CHEBI:15379"/>
        <dbReference type="ChEBI" id="CHEBI:57783"/>
        <dbReference type="ChEBI" id="CHEBI:58349"/>
        <dbReference type="ChEBI" id="CHEBI:89484"/>
        <dbReference type="ChEBI" id="CHEBI:89719"/>
    </reaction>
    <physiologicalReaction direction="left-to-right" evidence="29">
        <dbReference type="Rhea" id="RHEA:54853"/>
    </physiologicalReaction>
</comment>
<dbReference type="InterPro" id="IPR000960">
    <property type="entry name" value="Flavin_mOase"/>
</dbReference>
<evidence type="ECO:0000256" key="31">
    <source>
        <dbReference type="ARBA" id="ARBA00049475"/>
    </source>
</evidence>
<evidence type="ECO:0000256" key="24">
    <source>
        <dbReference type="ARBA" id="ARBA00047855"/>
    </source>
</evidence>
<comment type="subcellular location">
    <subcellularLocation>
        <location evidence="1">Microsome membrane</location>
    </subcellularLocation>
</comment>
<comment type="catalytic activity">
    <reaction evidence="30">
        <text>N,N-dimethylaniline + NADPH + O2 + H(+) = N,N-dimethylaniline N-oxide + NADP(+) + H2O</text>
        <dbReference type="Rhea" id="RHEA:24468"/>
        <dbReference type="ChEBI" id="CHEBI:15377"/>
        <dbReference type="ChEBI" id="CHEBI:15378"/>
        <dbReference type="ChEBI" id="CHEBI:15379"/>
        <dbReference type="ChEBI" id="CHEBI:16269"/>
        <dbReference type="ChEBI" id="CHEBI:17735"/>
        <dbReference type="ChEBI" id="CHEBI:57783"/>
        <dbReference type="ChEBI" id="CHEBI:58349"/>
        <dbReference type="EC" id="1.14.13.8"/>
    </reaction>
    <physiologicalReaction direction="left-to-right" evidence="30">
        <dbReference type="Rhea" id="RHEA:24469"/>
    </physiologicalReaction>
</comment>
<comment type="function">
    <text evidence="21">Acts as a Baeyer-Villiger monooxygenase on a broad range of substrates. Catalyzes the insertion of an oxygen atom into a carbon-carbon bond adjacent to a carbonyl, which converts ketones to esters. Active on diverse carbonyl compounds, whereas soft nucleophiles are mostly non- or poorly reactive. In contrast with other forms of FMO it is non- or poorly active on 'classical' substrates such as drugs, pesticides, and dietary components containing soft nucleophilic heteroatoms. Able to oxidize drug molecules bearing a carbonyl group on an aliphatic chain, such as nabumetone and pentoxifylline. Also, in the absence of substrates, shows slow but yet significant NADPH oxidase activity. Acts as a positive modulator of cholesterol biosynthesis as well as glucose homeostasis, promoting metabolic aging via pleiotropic effects.</text>
</comment>
<evidence type="ECO:0000256" key="10">
    <source>
        <dbReference type="ARBA" id="ARBA00022848"/>
    </source>
</evidence>
<dbReference type="SUPFAM" id="SSF51905">
    <property type="entry name" value="FAD/NAD(P)-binding domain"/>
    <property type="match status" value="2"/>
</dbReference>
<keyword evidence="10" id="KW-0256">Endoplasmic reticulum</keyword>
<evidence type="ECO:0000256" key="18">
    <source>
        <dbReference type="ARBA" id="ARBA00033301"/>
    </source>
</evidence>
<dbReference type="RefSeq" id="WP_275823372.1">
    <property type="nucleotide sequence ID" value="NZ_JARHUD010000007.1"/>
</dbReference>
<dbReference type="InterPro" id="IPR002257">
    <property type="entry name" value="Flavin_mOase_5"/>
</dbReference>
<reference evidence="32 33" key="1">
    <citation type="submission" date="2023-03" db="EMBL/GenBank/DDBJ databases">
        <title>Fodinicurvata sp. CAU 1616 isolated from sea sendiment.</title>
        <authorList>
            <person name="Kim W."/>
        </authorList>
    </citation>
    <scope>NUCLEOTIDE SEQUENCE [LARGE SCALE GENOMIC DNA]</scope>
    <source>
        <strain evidence="32 33">CAU 1616</strain>
    </source>
</reference>
<evidence type="ECO:0000256" key="22">
    <source>
        <dbReference type="ARBA" id="ARBA00047426"/>
    </source>
</evidence>
<sequence length="453" mass="50743">MDGLNSRDQVSVMSGVSAAADICIIGAGVSGLTAGKALKDAGVAYDCYDLGSNIGGMWRYENDSGTSSAYRSLHIDSSRQSLAWPDFQIPDDLPDYLSHAQVLEHLERYAETFGLHDSIRFRTRVERVEPDGEGGWNVHLRAVDAPDAPAEVRRYRTVIIANGHLSDPKYPDFPGDFSGTQSHSHHYRKADPYEDQTVLVVGIGNSAVDIAVDLARRARQVLLSTRRSAWIMPKYIAGLPTDRWLGFMVRKLKLPVPMARGLLRHVARLAIGNQERFGVPRPEHPIWREHATLSQDLLSYLGHGWIRMKPNVELLDGEEVLFTDGTREQVDAIIYATGYKTTFPFLDPGVFSIQDARPPALYRRIVSRDHPGLFFTGLVQPVGPTIPLVEIQARWMAKVLSGEITLPPKEEMDQEIERHRGNVAKRYLNAARYTLEVDFKEYAGELNKDMQGK</sequence>
<evidence type="ECO:0000256" key="1">
    <source>
        <dbReference type="ARBA" id="ARBA00004524"/>
    </source>
</evidence>
<dbReference type="PIRSF" id="PIRSF000332">
    <property type="entry name" value="FMO"/>
    <property type="match status" value="1"/>
</dbReference>
<keyword evidence="8" id="KW-0812">Transmembrane</keyword>
<organism evidence="32 33">
    <name type="scientific">Aquibaculum arenosum</name>
    <dbReference type="NCBI Taxonomy" id="3032591"/>
    <lineage>
        <taxon>Bacteria</taxon>
        <taxon>Pseudomonadati</taxon>
        <taxon>Pseudomonadota</taxon>
        <taxon>Alphaproteobacteria</taxon>
        <taxon>Rhodospirillales</taxon>
        <taxon>Rhodovibrionaceae</taxon>
        <taxon>Aquibaculum</taxon>
    </lineage>
</organism>
<evidence type="ECO:0000256" key="13">
    <source>
        <dbReference type="ARBA" id="ARBA00023002"/>
    </source>
</evidence>
<comment type="catalytic activity">
    <reaction evidence="22">
        <text>hexan-3-one + NADPH + O2 + H(+) = propyl propanoate + NADP(+) + H2O</text>
        <dbReference type="Rhea" id="RHEA:54848"/>
        <dbReference type="ChEBI" id="CHEBI:15377"/>
        <dbReference type="ChEBI" id="CHEBI:15378"/>
        <dbReference type="ChEBI" id="CHEBI:15379"/>
        <dbReference type="ChEBI" id="CHEBI:57783"/>
        <dbReference type="ChEBI" id="CHEBI:58349"/>
        <dbReference type="ChEBI" id="CHEBI:89828"/>
        <dbReference type="ChEBI" id="CHEBI:89891"/>
    </reaction>
    <physiologicalReaction direction="left-to-right" evidence="22">
        <dbReference type="Rhea" id="RHEA:54849"/>
    </physiologicalReaction>
</comment>
<keyword evidence="15" id="KW-0472">Membrane</keyword>
<dbReference type="PRINTS" id="PR00370">
    <property type="entry name" value="FMOXYGENASE"/>
</dbReference>
<evidence type="ECO:0000256" key="12">
    <source>
        <dbReference type="ARBA" id="ARBA00022989"/>
    </source>
</evidence>
<dbReference type="PANTHER" id="PTHR23023">
    <property type="entry name" value="DIMETHYLANILINE MONOOXYGENASE"/>
    <property type="match status" value="1"/>
</dbReference>
<keyword evidence="13" id="KW-0560">Oxidoreductase</keyword>
<evidence type="ECO:0000256" key="23">
    <source>
        <dbReference type="ARBA" id="ARBA00047574"/>
    </source>
</evidence>
<keyword evidence="7" id="KW-0285">Flavoprotein</keyword>
<keyword evidence="12" id="KW-1133">Transmembrane helix</keyword>
<keyword evidence="6" id="KW-0597">Phosphoprotein</keyword>
<comment type="catalytic activity">
    <reaction evidence="24">
        <text>sulcatone + NADPH + O2 + H(+) = 4-methylpent-3-en-1-yl acetate + NADP(+) + H2O</text>
        <dbReference type="Rhea" id="RHEA:54864"/>
        <dbReference type="ChEBI" id="CHEBI:15377"/>
        <dbReference type="ChEBI" id="CHEBI:15378"/>
        <dbReference type="ChEBI" id="CHEBI:15379"/>
        <dbReference type="ChEBI" id="CHEBI:16310"/>
        <dbReference type="ChEBI" id="CHEBI:57783"/>
        <dbReference type="ChEBI" id="CHEBI:58349"/>
        <dbReference type="ChEBI" id="CHEBI:138373"/>
    </reaction>
    <physiologicalReaction direction="left-to-right" evidence="24">
        <dbReference type="Rhea" id="RHEA:54865"/>
    </physiologicalReaction>
</comment>
<keyword evidence="9" id="KW-0274">FAD</keyword>
<evidence type="ECO:0000256" key="17">
    <source>
        <dbReference type="ARBA" id="ARBA00033213"/>
    </source>
</evidence>
<evidence type="ECO:0000256" key="25">
    <source>
        <dbReference type="ARBA" id="ARBA00047864"/>
    </source>
</evidence>
<evidence type="ECO:0000256" key="15">
    <source>
        <dbReference type="ARBA" id="ARBA00023136"/>
    </source>
</evidence>
<evidence type="ECO:0000256" key="9">
    <source>
        <dbReference type="ARBA" id="ARBA00022827"/>
    </source>
</evidence>
<evidence type="ECO:0000256" key="3">
    <source>
        <dbReference type="ARBA" id="ARBA00012698"/>
    </source>
</evidence>
<evidence type="ECO:0000256" key="16">
    <source>
        <dbReference type="ARBA" id="ARBA00029728"/>
    </source>
</evidence>
<comment type="catalytic activity">
    <reaction evidence="26">
        <text>hexan-3-one + NADPH + O2 + H(+) = ethyl butanoate + NADP(+) + H2O</text>
        <dbReference type="Rhea" id="RHEA:54844"/>
        <dbReference type="ChEBI" id="CHEBI:15377"/>
        <dbReference type="ChEBI" id="CHEBI:15378"/>
        <dbReference type="ChEBI" id="CHEBI:15379"/>
        <dbReference type="ChEBI" id="CHEBI:57783"/>
        <dbReference type="ChEBI" id="CHEBI:58349"/>
        <dbReference type="ChEBI" id="CHEBI:88764"/>
        <dbReference type="ChEBI" id="CHEBI:89891"/>
    </reaction>
    <physiologicalReaction direction="left-to-right" evidence="26">
        <dbReference type="Rhea" id="RHEA:54845"/>
    </physiologicalReaction>
</comment>
<keyword evidence="10" id="KW-0492">Microsome</keyword>
<comment type="catalytic activity">
    <reaction evidence="27">
        <text>octan-3-one + NADPH + O2 + H(+) = ethyl hexanoate + NADP(+) + H2O</text>
        <dbReference type="Rhea" id="RHEA:54856"/>
        <dbReference type="ChEBI" id="CHEBI:15377"/>
        <dbReference type="ChEBI" id="CHEBI:15378"/>
        <dbReference type="ChEBI" id="CHEBI:15379"/>
        <dbReference type="ChEBI" id="CHEBI:57783"/>
        <dbReference type="ChEBI" id="CHEBI:58349"/>
        <dbReference type="ChEBI" id="CHEBI:80946"/>
        <dbReference type="ChEBI" id="CHEBI:86055"/>
    </reaction>
    <physiologicalReaction direction="left-to-right" evidence="27">
        <dbReference type="Rhea" id="RHEA:54857"/>
    </physiologicalReaction>
</comment>
<dbReference type="EC" id="1.14.13.148" evidence="19"/>
<dbReference type="InterPro" id="IPR050346">
    <property type="entry name" value="FMO-like"/>
</dbReference>
<accession>A0ABT5YPC1</accession>
<comment type="catalytic activity">
    <reaction evidence="31">
        <text>octan-3-one + NADPH + O2 + H(+) = pentyl propanoate + NADP(+) + H2O</text>
        <dbReference type="Rhea" id="RHEA:54840"/>
        <dbReference type="ChEBI" id="CHEBI:15377"/>
        <dbReference type="ChEBI" id="CHEBI:15378"/>
        <dbReference type="ChEBI" id="CHEBI:15379"/>
        <dbReference type="ChEBI" id="CHEBI:57783"/>
        <dbReference type="ChEBI" id="CHEBI:58349"/>
        <dbReference type="ChEBI" id="CHEBI:80946"/>
        <dbReference type="ChEBI" id="CHEBI:87373"/>
    </reaction>
    <physiologicalReaction direction="left-to-right" evidence="31">
        <dbReference type="Rhea" id="RHEA:54841"/>
    </physiologicalReaction>
</comment>
<dbReference type="InterPro" id="IPR036188">
    <property type="entry name" value="FAD/NAD-bd_sf"/>
</dbReference>
<evidence type="ECO:0000256" key="26">
    <source>
        <dbReference type="ARBA" id="ARBA00047977"/>
    </source>
</evidence>
<gene>
    <name evidence="32" type="ORF">P2G67_11885</name>
</gene>